<dbReference type="STRING" id="1888891.DSOL_2254"/>
<comment type="caution">
    <text evidence="1">The sequence shown here is derived from an EMBL/GenBank/DDBJ whole genome shotgun (WGS) entry which is preliminary data.</text>
</comment>
<keyword evidence="2" id="KW-1185">Reference proteome</keyword>
<reference evidence="1 2" key="1">
    <citation type="submission" date="2016-09" db="EMBL/GenBank/DDBJ databases">
        <title>Complete genome of Desulfosporosinus sp. OL.</title>
        <authorList>
            <person name="Mardanov A."/>
            <person name="Beletsky A."/>
            <person name="Panova A."/>
            <person name="Karnachuk O."/>
            <person name="Ravin N."/>
        </authorList>
    </citation>
    <scope>NUCLEOTIDE SEQUENCE [LARGE SCALE GENOMIC DNA]</scope>
    <source>
        <strain evidence="1 2">OL</strain>
    </source>
</reference>
<name>A0A1Q8QWR8_9FIRM</name>
<organism evidence="1 2">
    <name type="scientific">Desulfosporosinus metallidurans</name>
    <dbReference type="NCBI Taxonomy" id="1888891"/>
    <lineage>
        <taxon>Bacteria</taxon>
        <taxon>Bacillati</taxon>
        <taxon>Bacillota</taxon>
        <taxon>Clostridia</taxon>
        <taxon>Eubacteriales</taxon>
        <taxon>Desulfitobacteriaceae</taxon>
        <taxon>Desulfosporosinus</taxon>
    </lineage>
</organism>
<proteinExistence type="predicted"/>
<dbReference type="EMBL" id="MLBF01000014">
    <property type="protein sequence ID" value="OLN31758.1"/>
    <property type="molecule type" value="Genomic_DNA"/>
</dbReference>
<gene>
    <name evidence="1" type="ORF">DSOL_2254</name>
</gene>
<dbReference type="Proteomes" id="UP000186102">
    <property type="component" value="Unassembled WGS sequence"/>
</dbReference>
<evidence type="ECO:0000313" key="2">
    <source>
        <dbReference type="Proteomes" id="UP000186102"/>
    </source>
</evidence>
<evidence type="ECO:0000313" key="1">
    <source>
        <dbReference type="EMBL" id="OLN31758.1"/>
    </source>
</evidence>
<dbReference type="AlphaFoldDB" id="A0A1Q8QWR8"/>
<sequence length="46" mass="4906">MDGDELLRSEDMGTVLMSSAPQVYLWVQVGGGYPTRGPKNASSASF</sequence>
<protein>
    <submittedName>
        <fullName evidence="1">Uncharacterized protein</fullName>
    </submittedName>
</protein>
<accession>A0A1Q8QWR8</accession>